<name>A0ABQ7BNT0_BRACR</name>
<gene>
    <name evidence="2" type="ORF">DY000_02038919</name>
</gene>
<feature type="region of interest" description="Disordered" evidence="1">
    <location>
        <begin position="154"/>
        <end position="178"/>
    </location>
</feature>
<evidence type="ECO:0000313" key="3">
    <source>
        <dbReference type="Proteomes" id="UP000266723"/>
    </source>
</evidence>
<sequence>MAFRILRVTIHSTSLVFEALRFHSSKAYPLYQLRVPTPREPETEPDFVISLSLSSHKSDLFKSVPYCSSFDLYLSLVEFEIDQRNLGTMAGDQKGELSKKDKFFLEEFTARGHKELSQLIKDVGKPLKRTNTTRPFIEAQHQEPVTTVSELQVEEPVSNEHIQEDQAKESSPTIQKEEQPVQDVMVTIIQDVKEDEAEAPMEPQSDRGLNQLIVFDLSDFQKTFLSTFLISPFVWNKTRAVELSRHELRMKQFVFEPGGELCNLRNKNKLIEKKSATSTIDFVDFSSSEDKVSHVSSQQYFHYKTNCRMFTTQSLIQQTRPRSKWPPDHQDIANFVKHIDLDQFREMLISDWVGRLQTYLWRPGAYVSIFIFLEEHYARARIILGYKKLEAGQNALLLDHVKIWKPPDMQQLHNHYKDYQTMSGG</sequence>
<protein>
    <submittedName>
        <fullName evidence="2">Uncharacterized protein</fullName>
    </submittedName>
</protein>
<dbReference type="EMBL" id="QGKV02001507">
    <property type="protein sequence ID" value="KAF3533801.1"/>
    <property type="molecule type" value="Genomic_DNA"/>
</dbReference>
<accession>A0ABQ7BNT0</accession>
<proteinExistence type="predicted"/>
<reference evidence="2 3" key="1">
    <citation type="journal article" date="2020" name="BMC Genomics">
        <title>Intraspecific diversification of the crop wild relative Brassica cretica Lam. using demographic model selection.</title>
        <authorList>
            <person name="Kioukis A."/>
            <person name="Michalopoulou V.A."/>
            <person name="Briers L."/>
            <person name="Pirintsos S."/>
            <person name="Studholme D.J."/>
            <person name="Pavlidis P."/>
            <person name="Sarris P.F."/>
        </authorList>
    </citation>
    <scope>NUCLEOTIDE SEQUENCE [LARGE SCALE GENOMIC DNA]</scope>
    <source>
        <strain evidence="3">cv. PFS-1207/04</strain>
    </source>
</reference>
<organism evidence="2 3">
    <name type="scientific">Brassica cretica</name>
    <name type="common">Mustard</name>
    <dbReference type="NCBI Taxonomy" id="69181"/>
    <lineage>
        <taxon>Eukaryota</taxon>
        <taxon>Viridiplantae</taxon>
        <taxon>Streptophyta</taxon>
        <taxon>Embryophyta</taxon>
        <taxon>Tracheophyta</taxon>
        <taxon>Spermatophyta</taxon>
        <taxon>Magnoliopsida</taxon>
        <taxon>eudicotyledons</taxon>
        <taxon>Gunneridae</taxon>
        <taxon>Pentapetalae</taxon>
        <taxon>rosids</taxon>
        <taxon>malvids</taxon>
        <taxon>Brassicales</taxon>
        <taxon>Brassicaceae</taxon>
        <taxon>Brassiceae</taxon>
        <taxon>Brassica</taxon>
    </lineage>
</organism>
<keyword evidence="3" id="KW-1185">Reference proteome</keyword>
<comment type="caution">
    <text evidence="2">The sequence shown here is derived from an EMBL/GenBank/DDBJ whole genome shotgun (WGS) entry which is preliminary data.</text>
</comment>
<dbReference type="Proteomes" id="UP000266723">
    <property type="component" value="Unassembled WGS sequence"/>
</dbReference>
<evidence type="ECO:0000256" key="1">
    <source>
        <dbReference type="SAM" id="MobiDB-lite"/>
    </source>
</evidence>
<evidence type="ECO:0000313" key="2">
    <source>
        <dbReference type="EMBL" id="KAF3533801.1"/>
    </source>
</evidence>